<evidence type="ECO:0000256" key="4">
    <source>
        <dbReference type="ARBA" id="ARBA00022989"/>
    </source>
</evidence>
<evidence type="ECO:0008006" key="9">
    <source>
        <dbReference type="Google" id="ProtNLM"/>
    </source>
</evidence>
<evidence type="ECO:0000256" key="1">
    <source>
        <dbReference type="ARBA" id="ARBA00004141"/>
    </source>
</evidence>
<dbReference type="PANTHER" id="PTHR31123">
    <property type="entry name" value="ACCUMULATION OF DYADS PROTEIN 2-RELATED"/>
    <property type="match status" value="1"/>
</dbReference>
<keyword evidence="4 6" id="KW-1133">Transmembrane helix</keyword>
<protein>
    <recommendedName>
        <fullName evidence="9">GPR1/FUN34/YaaH-class plasma membrane protein</fullName>
    </recommendedName>
</protein>
<keyword evidence="3 6" id="KW-0812">Transmembrane</keyword>
<dbReference type="EMBL" id="JAQQWI010000012">
    <property type="protein sequence ID" value="KAK8015648.1"/>
    <property type="molecule type" value="Genomic_DNA"/>
</dbReference>
<evidence type="ECO:0000256" key="6">
    <source>
        <dbReference type="SAM" id="Phobius"/>
    </source>
</evidence>
<keyword evidence="8" id="KW-1185">Reference proteome</keyword>
<dbReference type="Pfam" id="PF01184">
    <property type="entry name" value="Gpr1_Fun34_YaaH"/>
    <property type="match status" value="1"/>
</dbReference>
<comment type="caution">
    <text evidence="7">The sequence shown here is derived from an EMBL/GenBank/DDBJ whole genome shotgun (WGS) entry which is preliminary data.</text>
</comment>
<gene>
    <name evidence="7" type="ORF">PG991_008536</name>
</gene>
<feature type="transmembrane region" description="Helical" evidence="6">
    <location>
        <begin position="83"/>
        <end position="100"/>
    </location>
</feature>
<evidence type="ECO:0000256" key="5">
    <source>
        <dbReference type="ARBA" id="ARBA00023136"/>
    </source>
</evidence>
<keyword evidence="5 6" id="KW-0472">Membrane</keyword>
<feature type="transmembrane region" description="Helical" evidence="6">
    <location>
        <begin position="177"/>
        <end position="196"/>
    </location>
</feature>
<dbReference type="Proteomes" id="UP001396898">
    <property type="component" value="Unassembled WGS sequence"/>
</dbReference>
<proteinExistence type="inferred from homology"/>
<feature type="transmembrane region" description="Helical" evidence="6">
    <location>
        <begin position="203"/>
        <end position="224"/>
    </location>
</feature>
<sequence length="290" mass="31341">MATNGENGFVSHEYLDKDTGSVPALNKIRTAGTVSLSPELFEKLYLQPREAAGKSGIRTYLGNPTPITNQLTVLSLPPLRSGLVGFLLCLTPLSNILMGWHGAGPYLGLAAMGAYFFFGGGMMTVCGVFELICGNTFPAVVFMSFGAFWLTYAVTLQDGVYGIVKGYPNQAAFMNEFAYILLWMGFLCFLFMIAALRTNVAFVLLFLWLMMTFVCLTGAFFQTYNGAAALAGQLQIAGGAFAFLACVVGWWILLSLMLASVDFPVQLPLGDLTAIVPGYKSRHKEATGMV</sequence>
<feature type="transmembrane region" description="Helical" evidence="6">
    <location>
        <begin position="136"/>
        <end position="157"/>
    </location>
</feature>
<comment type="similarity">
    <text evidence="2">Belongs to the acetate uptake transporter (AceTr) (TC 2.A.96) family.</text>
</comment>
<feature type="transmembrane region" description="Helical" evidence="6">
    <location>
        <begin position="106"/>
        <end position="129"/>
    </location>
</feature>
<dbReference type="InterPro" id="IPR000791">
    <property type="entry name" value="Gpr1/Fun34/SatP-like"/>
</dbReference>
<organism evidence="7 8">
    <name type="scientific">Apiospora marii</name>
    <dbReference type="NCBI Taxonomy" id="335849"/>
    <lineage>
        <taxon>Eukaryota</taxon>
        <taxon>Fungi</taxon>
        <taxon>Dikarya</taxon>
        <taxon>Ascomycota</taxon>
        <taxon>Pezizomycotina</taxon>
        <taxon>Sordariomycetes</taxon>
        <taxon>Xylariomycetidae</taxon>
        <taxon>Amphisphaeriales</taxon>
        <taxon>Apiosporaceae</taxon>
        <taxon>Apiospora</taxon>
    </lineage>
</organism>
<evidence type="ECO:0000313" key="8">
    <source>
        <dbReference type="Proteomes" id="UP001396898"/>
    </source>
</evidence>
<comment type="subcellular location">
    <subcellularLocation>
        <location evidence="1">Membrane</location>
        <topology evidence="1">Multi-pass membrane protein</topology>
    </subcellularLocation>
</comment>
<dbReference type="PANTHER" id="PTHR31123:SF4">
    <property type="entry name" value="PROTEIN ALCS"/>
    <property type="match status" value="1"/>
</dbReference>
<dbReference type="InterPro" id="IPR051633">
    <property type="entry name" value="AceTr"/>
</dbReference>
<evidence type="ECO:0000256" key="2">
    <source>
        <dbReference type="ARBA" id="ARBA00005587"/>
    </source>
</evidence>
<evidence type="ECO:0000256" key="3">
    <source>
        <dbReference type="ARBA" id="ARBA00022692"/>
    </source>
</evidence>
<reference evidence="7 8" key="1">
    <citation type="submission" date="2023-01" db="EMBL/GenBank/DDBJ databases">
        <title>Analysis of 21 Apiospora genomes using comparative genomics revels a genus with tremendous synthesis potential of carbohydrate active enzymes and secondary metabolites.</title>
        <authorList>
            <person name="Sorensen T."/>
        </authorList>
    </citation>
    <scope>NUCLEOTIDE SEQUENCE [LARGE SCALE GENOMIC DNA]</scope>
    <source>
        <strain evidence="7 8">CBS 20057</strain>
    </source>
</reference>
<evidence type="ECO:0000313" key="7">
    <source>
        <dbReference type="EMBL" id="KAK8015648.1"/>
    </source>
</evidence>
<feature type="transmembrane region" description="Helical" evidence="6">
    <location>
        <begin position="236"/>
        <end position="259"/>
    </location>
</feature>
<accession>A0ABR1RN50</accession>
<name>A0ABR1RN50_9PEZI</name>